<reference evidence="2" key="1">
    <citation type="submission" date="2021-02" db="EMBL/GenBank/DDBJ databases">
        <authorList>
            <person name="Dougan E. K."/>
            <person name="Rhodes N."/>
            <person name="Thang M."/>
            <person name="Chan C."/>
        </authorList>
    </citation>
    <scope>NUCLEOTIDE SEQUENCE</scope>
</reference>
<dbReference type="AlphaFoldDB" id="A0A813DWS9"/>
<accession>A0A813DWS9</accession>
<evidence type="ECO:0000313" key="3">
    <source>
        <dbReference type="Proteomes" id="UP000654075"/>
    </source>
</evidence>
<keyword evidence="3" id="KW-1185">Reference proteome</keyword>
<dbReference type="Proteomes" id="UP000654075">
    <property type="component" value="Unassembled WGS sequence"/>
</dbReference>
<evidence type="ECO:0000313" key="2">
    <source>
        <dbReference type="EMBL" id="CAE8590154.1"/>
    </source>
</evidence>
<dbReference type="EMBL" id="CAJNNV010004096">
    <property type="protein sequence ID" value="CAE8590154.1"/>
    <property type="molecule type" value="Genomic_DNA"/>
</dbReference>
<sequence>MSFSFPDASAESGSARRLSDDDEAGESVRRHEFNFYKARQAATGRELAQSVTEVSKGLVFVKKGLADVVAARENFEERLLQQLADLETSLRAETTSREE</sequence>
<name>A0A813DWS9_POLGL</name>
<evidence type="ECO:0000256" key="1">
    <source>
        <dbReference type="SAM" id="MobiDB-lite"/>
    </source>
</evidence>
<proteinExistence type="predicted"/>
<feature type="non-terminal residue" evidence="2">
    <location>
        <position position="99"/>
    </location>
</feature>
<feature type="region of interest" description="Disordered" evidence="1">
    <location>
        <begin position="1"/>
        <end position="26"/>
    </location>
</feature>
<comment type="caution">
    <text evidence="2">The sequence shown here is derived from an EMBL/GenBank/DDBJ whole genome shotgun (WGS) entry which is preliminary data.</text>
</comment>
<protein>
    <submittedName>
        <fullName evidence="2">Uncharacterized protein</fullName>
    </submittedName>
</protein>
<organism evidence="2 3">
    <name type="scientific">Polarella glacialis</name>
    <name type="common">Dinoflagellate</name>
    <dbReference type="NCBI Taxonomy" id="89957"/>
    <lineage>
        <taxon>Eukaryota</taxon>
        <taxon>Sar</taxon>
        <taxon>Alveolata</taxon>
        <taxon>Dinophyceae</taxon>
        <taxon>Suessiales</taxon>
        <taxon>Suessiaceae</taxon>
        <taxon>Polarella</taxon>
    </lineage>
</organism>
<gene>
    <name evidence="2" type="ORF">PGLA1383_LOCUS8880</name>
</gene>